<sequence>MENKGKKRELEEVGDEGEPVDVKDTENDEDGKTTVKKKKMNSGKEEKVDMPAANSETKEMENENDGKVVWEKKLKKKKKKLMQNQVGTNNTAGDEVQDPKGAEEDEPPEGDVGTPAQKKKKKKKKKKKPTPGAVNLNTAYSDLSNKNEIKRHWTEDGEPLKKDNGLEIIKKPFTCGYLPGFLENADILKSIAEELKDIPPLKKNNDLYKFTQTPDLKSSDKPHISSLRDFLYGDFRKWLTDVTGIPLNETVDMGSSTYKHTDVLLCHDDELEGRRIAYILYLVPSWEASDGGTLDLFNTDKNGQPKNIVRSLVPQWNTFAFFEVSPISFHQVAEVLSKDKTRLSINGWFHGPPIDRPPKYKDQPGWFIWINPAYLEESTQKTIRKKFGTDSEIELESFLTEEKYEALSTALKDQGLKWKRTGPADKNSYQVLTNKQPEVLKECLSVLQSEAMFLILSQLTGLSLHKLAPPDSDPDSDEEDEKKEPNPRLRARVGRWGHGSYTLIRDSDAEEQESALDATLFVCVSDKWTEDLGGYNSYISKDEDAELLSVLPRSNCFALVYRDAETLKFTKHINAGVLDLEEEDRHYFDINCKYYE</sequence>
<dbReference type="AlphaFoldDB" id="A0A3R7M4Y1"/>
<feature type="region of interest" description="Disordered" evidence="10">
    <location>
        <begin position="466"/>
        <end position="490"/>
    </location>
</feature>
<keyword evidence="13" id="KW-1185">Reference proteome</keyword>
<name>A0A3R7M4Y1_PENVA</name>
<dbReference type="PANTHER" id="PTHR12117">
    <property type="entry name" value="HISTONE ACETYLTRANSFERASE COMPLEX"/>
    <property type="match status" value="1"/>
</dbReference>
<evidence type="ECO:0000256" key="6">
    <source>
        <dbReference type="ARBA" id="ARBA00023002"/>
    </source>
</evidence>
<evidence type="ECO:0000259" key="11">
    <source>
        <dbReference type="PROSITE" id="PS51471"/>
    </source>
</evidence>
<feature type="compositionally biased region" description="Acidic residues" evidence="10">
    <location>
        <begin position="472"/>
        <end position="481"/>
    </location>
</feature>
<keyword evidence="4" id="KW-0847">Vitamin C</keyword>
<feature type="compositionally biased region" description="Basic and acidic residues" evidence="10">
    <location>
        <begin position="20"/>
        <end position="33"/>
    </location>
</feature>
<dbReference type="GO" id="GO:0031543">
    <property type="term" value="F:peptidyl-proline dioxygenase activity"/>
    <property type="evidence" value="ECO:0007669"/>
    <property type="project" value="TreeGrafter"/>
</dbReference>
<organism evidence="12 13">
    <name type="scientific">Penaeus vannamei</name>
    <name type="common">Whiteleg shrimp</name>
    <name type="synonym">Litopenaeus vannamei</name>
    <dbReference type="NCBI Taxonomy" id="6689"/>
    <lineage>
        <taxon>Eukaryota</taxon>
        <taxon>Metazoa</taxon>
        <taxon>Ecdysozoa</taxon>
        <taxon>Arthropoda</taxon>
        <taxon>Crustacea</taxon>
        <taxon>Multicrustacea</taxon>
        <taxon>Malacostraca</taxon>
        <taxon>Eumalacostraca</taxon>
        <taxon>Eucarida</taxon>
        <taxon>Decapoda</taxon>
        <taxon>Dendrobranchiata</taxon>
        <taxon>Penaeoidea</taxon>
        <taxon>Penaeidae</taxon>
        <taxon>Penaeus</taxon>
    </lineage>
</organism>
<dbReference type="EMBL" id="QCYY01002823">
    <property type="protein sequence ID" value="ROT67293.1"/>
    <property type="molecule type" value="Genomic_DNA"/>
</dbReference>
<evidence type="ECO:0000313" key="13">
    <source>
        <dbReference type="Proteomes" id="UP000283509"/>
    </source>
</evidence>
<dbReference type="SMART" id="SM00702">
    <property type="entry name" value="P4Hc"/>
    <property type="match status" value="1"/>
</dbReference>
<feature type="compositionally biased region" description="Basic and acidic residues" evidence="10">
    <location>
        <begin position="1"/>
        <end position="11"/>
    </location>
</feature>
<keyword evidence="7" id="KW-0408">Iron</keyword>
<reference evidence="12 13" key="2">
    <citation type="submission" date="2019-01" db="EMBL/GenBank/DDBJ databases">
        <title>The decoding of complex shrimp genome reveals the adaptation for benthos swimmer, frequently molting mechanism and breeding impact on genome.</title>
        <authorList>
            <person name="Sun Y."/>
            <person name="Gao Y."/>
            <person name="Yu Y."/>
        </authorList>
    </citation>
    <scope>NUCLEOTIDE SEQUENCE [LARGE SCALE GENOMIC DNA]</scope>
    <source>
        <tissue evidence="12">Muscle</tissue>
    </source>
</reference>
<dbReference type="InterPro" id="IPR039558">
    <property type="entry name" value="TPA1/OFD1_N"/>
</dbReference>
<dbReference type="Gene3D" id="2.60.120.620">
    <property type="entry name" value="q2cbj1_9rhob like domain"/>
    <property type="match status" value="2"/>
</dbReference>
<comment type="caution">
    <text evidence="12">The sequence shown here is derived from an EMBL/GenBank/DDBJ whole genome shotgun (WGS) entry which is preliminary data.</text>
</comment>
<evidence type="ECO:0000256" key="1">
    <source>
        <dbReference type="ARBA" id="ARBA00001961"/>
    </source>
</evidence>
<comment type="catalytic activity">
    <reaction evidence="9">
        <text>[ribosomal protein uS12]-L-proline + 2-oxoglutarate + O2 = [ribosomal protein uS12]-(3S)-3-hydroxy-L-proline + succinate + CO2</text>
        <dbReference type="Rhea" id="RHEA:54156"/>
        <dbReference type="Rhea" id="RHEA-COMP:13816"/>
        <dbReference type="Rhea" id="RHEA-COMP:13818"/>
        <dbReference type="ChEBI" id="CHEBI:15379"/>
        <dbReference type="ChEBI" id="CHEBI:16526"/>
        <dbReference type="ChEBI" id="CHEBI:16810"/>
        <dbReference type="ChEBI" id="CHEBI:30031"/>
        <dbReference type="ChEBI" id="CHEBI:50342"/>
        <dbReference type="ChEBI" id="CHEBI:85428"/>
    </reaction>
</comment>
<dbReference type="Pfam" id="PF10637">
    <property type="entry name" value="Ofd1_CTDD"/>
    <property type="match status" value="1"/>
</dbReference>
<dbReference type="InterPro" id="IPR051842">
    <property type="entry name" value="uS12_prolyl_hydroxylase"/>
</dbReference>
<dbReference type="OrthoDB" id="430522at2759"/>
<keyword evidence="5" id="KW-0223">Dioxygenase</keyword>
<keyword evidence="3" id="KW-0479">Metal-binding</keyword>
<dbReference type="InterPro" id="IPR019601">
    <property type="entry name" value="Oxoglutarate/Fe-dep_Oase_C"/>
</dbReference>
<proteinExistence type="inferred from homology"/>
<keyword evidence="6" id="KW-0560">Oxidoreductase</keyword>
<dbReference type="PROSITE" id="PS51471">
    <property type="entry name" value="FE2OG_OXY"/>
    <property type="match status" value="1"/>
</dbReference>
<evidence type="ECO:0000313" key="12">
    <source>
        <dbReference type="EMBL" id="ROT67293.1"/>
    </source>
</evidence>
<accession>A0A3R7M4Y1</accession>
<evidence type="ECO:0000256" key="10">
    <source>
        <dbReference type="SAM" id="MobiDB-lite"/>
    </source>
</evidence>
<evidence type="ECO:0000256" key="9">
    <source>
        <dbReference type="ARBA" id="ARBA00047444"/>
    </source>
</evidence>
<dbReference type="GO" id="GO:0006449">
    <property type="term" value="P:regulation of translational termination"/>
    <property type="evidence" value="ECO:0007669"/>
    <property type="project" value="TreeGrafter"/>
</dbReference>
<comment type="cofactor">
    <cofactor evidence="1">
        <name>L-ascorbate</name>
        <dbReference type="ChEBI" id="CHEBI:38290"/>
    </cofactor>
</comment>
<feature type="compositionally biased region" description="Polar residues" evidence="10">
    <location>
        <begin position="82"/>
        <end position="92"/>
    </location>
</feature>
<dbReference type="GO" id="GO:0031418">
    <property type="term" value="F:L-ascorbic acid binding"/>
    <property type="evidence" value="ECO:0007669"/>
    <property type="project" value="UniProtKB-KW"/>
</dbReference>
<evidence type="ECO:0000256" key="8">
    <source>
        <dbReference type="ARBA" id="ARBA00029938"/>
    </source>
</evidence>
<dbReference type="Proteomes" id="UP000283509">
    <property type="component" value="Unassembled WGS sequence"/>
</dbReference>
<dbReference type="PANTHER" id="PTHR12117:SF0">
    <property type="entry name" value="PROLYL 3-HYDROXYLASE OGFOD1"/>
    <property type="match status" value="1"/>
</dbReference>
<dbReference type="Pfam" id="PF13661">
    <property type="entry name" value="2OG-FeII_Oxy_4"/>
    <property type="match status" value="1"/>
</dbReference>
<feature type="region of interest" description="Disordered" evidence="10">
    <location>
        <begin position="1"/>
        <end position="138"/>
    </location>
</feature>
<dbReference type="InterPro" id="IPR005123">
    <property type="entry name" value="Oxoglu/Fe-dep_dioxygenase_dom"/>
</dbReference>
<evidence type="ECO:0000256" key="5">
    <source>
        <dbReference type="ARBA" id="ARBA00022964"/>
    </source>
</evidence>
<gene>
    <name evidence="12" type="ORF">C7M84_014618</name>
</gene>
<evidence type="ECO:0000256" key="2">
    <source>
        <dbReference type="ARBA" id="ARBA00007443"/>
    </source>
</evidence>
<dbReference type="STRING" id="6689.A0A3R7M4Y1"/>
<feature type="compositionally biased region" description="Basic residues" evidence="10">
    <location>
        <begin position="117"/>
        <end position="129"/>
    </location>
</feature>
<evidence type="ECO:0000256" key="3">
    <source>
        <dbReference type="ARBA" id="ARBA00022723"/>
    </source>
</evidence>
<evidence type="ECO:0000256" key="7">
    <source>
        <dbReference type="ARBA" id="ARBA00023004"/>
    </source>
</evidence>
<feature type="compositionally biased region" description="Basic and acidic residues" evidence="10">
    <location>
        <begin position="56"/>
        <end position="72"/>
    </location>
</feature>
<protein>
    <recommendedName>
        <fullName evidence="8">uS12 prolyl 3-hydroxylase</fullName>
    </recommendedName>
</protein>
<dbReference type="InterPro" id="IPR006620">
    <property type="entry name" value="Pro_4_hyd_alph"/>
</dbReference>
<dbReference type="GO" id="GO:0005737">
    <property type="term" value="C:cytoplasm"/>
    <property type="evidence" value="ECO:0007669"/>
    <property type="project" value="TreeGrafter"/>
</dbReference>
<reference evidence="12 13" key="1">
    <citation type="submission" date="2018-04" db="EMBL/GenBank/DDBJ databases">
        <authorList>
            <person name="Zhang X."/>
            <person name="Yuan J."/>
            <person name="Li F."/>
            <person name="Xiang J."/>
        </authorList>
    </citation>
    <scope>NUCLEOTIDE SEQUENCE [LARGE SCALE GENOMIC DNA]</scope>
    <source>
        <tissue evidence="12">Muscle</tissue>
    </source>
</reference>
<comment type="similarity">
    <text evidence="2">Belongs to the TPA1 family.</text>
</comment>
<dbReference type="GO" id="GO:0005506">
    <property type="term" value="F:iron ion binding"/>
    <property type="evidence" value="ECO:0007669"/>
    <property type="project" value="InterPro"/>
</dbReference>
<evidence type="ECO:0000256" key="4">
    <source>
        <dbReference type="ARBA" id="ARBA00022896"/>
    </source>
</evidence>
<feature type="domain" description="Fe2OG dioxygenase" evidence="11">
    <location>
        <begin position="241"/>
        <end position="351"/>
    </location>
</feature>